<keyword evidence="7 9" id="KW-0810">Translation regulation</keyword>
<evidence type="ECO:0000256" key="2">
    <source>
        <dbReference type="ARBA" id="ARBA00009573"/>
    </source>
</evidence>
<feature type="domain" description="Translation initiation factor beta propellor-like" evidence="11">
    <location>
        <begin position="220"/>
        <end position="416"/>
    </location>
</feature>
<dbReference type="InterPro" id="IPR011387">
    <property type="entry name" value="TIF2A"/>
</dbReference>
<dbReference type="PANTHER" id="PTHR13227:SF0">
    <property type="entry name" value="EUKARYOTIC TRANSLATION INITIATION FACTOR 2A"/>
    <property type="match status" value="1"/>
</dbReference>
<evidence type="ECO:0000256" key="6">
    <source>
        <dbReference type="ARBA" id="ARBA00022737"/>
    </source>
</evidence>
<dbReference type="EMBL" id="JI169271">
    <property type="protein sequence ID" value="ADY43774.1"/>
    <property type="molecule type" value="mRNA"/>
</dbReference>
<evidence type="ECO:0000256" key="1">
    <source>
        <dbReference type="ARBA" id="ARBA00003993"/>
    </source>
</evidence>
<keyword evidence="6" id="KW-0677">Repeat</keyword>
<keyword evidence="10" id="KW-0175">Coiled coil</keyword>
<comment type="function">
    <text evidence="1 9">Functions in the early steps of protein synthesis of a small number of specific mRNAs. Acts by directing the binding of methionyl-tRNAi to 40S ribosomal subunits. In contrast to the eIF-2 complex, it binds methionyl-tRNAi to 40S subunits in a codon-dependent manner, whereas the eIF-2 complex binds methionyl-tRNAi to 40S subunits in a GTP-dependent manner.</text>
</comment>
<evidence type="ECO:0000256" key="7">
    <source>
        <dbReference type="ARBA" id="ARBA00022845"/>
    </source>
</evidence>
<evidence type="ECO:0000259" key="11">
    <source>
        <dbReference type="Pfam" id="PF08662"/>
    </source>
</evidence>
<sequence>MGENLIFAVRGSKGFSVQRGIVSPQVIFDRNDNPKTSPCRVFKFSNSGQYLCYCDSVRTVLVESTTGKEIFNVDLPRTQQILFSPKDRLLATFEPYAIYGPKTTETGEVRQPAPNLRLWNLPGGSHLTTLIAQKQNMWKIQWTDDEVYSVRLIGSEILVHKYNAFDKYESKLVIPKVEDYALSPGSEPHHLAAYIPPSGGQPAVVQLRRLDHKFTMVANKTFFKCDKASLLWNCKGSALVVMASLEVDQMNKSYYGEQNLYLVAINGDSCMVPLGKNGPVYTVKWNPNGKEFAACYGFMPARVTLYNLKGEAIFDLGEGPRNDVFYNRFGNILLVCGFGNIAAGKMEFWNMDERKEIIRIEVPNTTLLEWAPDGQHLLTATTTPRLRIDNGYRIWHYSGRLIHENLYEYPSELWQVQWRPIADGVYNRFHVSTLTAEDKTKTGLIIRFKNAPEHPANNLPAGAITKGGAYVPPHLRKATGSNKGALNSNPTMAKPAMTEVEKKMRNLQKKLDDIAKLKKRKENGEALEANQLLKIEKENELMEELEKLRV</sequence>
<proteinExistence type="evidence at transcript level"/>
<dbReference type="Pfam" id="PF08662">
    <property type="entry name" value="eIF2A"/>
    <property type="match status" value="1"/>
</dbReference>
<evidence type="ECO:0000256" key="8">
    <source>
        <dbReference type="ARBA" id="ARBA00022917"/>
    </source>
</evidence>
<dbReference type="AlphaFoldDB" id="F1L0X0"/>
<dbReference type="InterPro" id="IPR015943">
    <property type="entry name" value="WD40/YVTN_repeat-like_dom_sf"/>
</dbReference>
<accession>F1L0X0</accession>
<keyword evidence="4 9" id="KW-0396">Initiation factor</keyword>
<feature type="coiled-coil region" evidence="10">
    <location>
        <begin position="497"/>
        <end position="548"/>
    </location>
</feature>
<dbReference type="GO" id="GO:0000049">
    <property type="term" value="F:tRNA binding"/>
    <property type="evidence" value="ECO:0007669"/>
    <property type="project" value="UniProtKB-UniRule"/>
</dbReference>
<keyword evidence="5" id="KW-0853">WD repeat</keyword>
<dbReference type="GO" id="GO:0043022">
    <property type="term" value="F:ribosome binding"/>
    <property type="evidence" value="ECO:0007669"/>
    <property type="project" value="UniProtKB-UniRule"/>
</dbReference>
<dbReference type="PANTHER" id="PTHR13227">
    <property type="entry name" value="EUKARYOTIC TRANSLATION INITIATION FACTOR 2A"/>
    <property type="match status" value="1"/>
</dbReference>
<comment type="similarity">
    <text evidence="2 9">Belongs to the WD repeat EIF2A family.</text>
</comment>
<evidence type="ECO:0000256" key="10">
    <source>
        <dbReference type="SAM" id="Coils"/>
    </source>
</evidence>
<dbReference type="GO" id="GO:0003729">
    <property type="term" value="F:mRNA binding"/>
    <property type="evidence" value="ECO:0007669"/>
    <property type="project" value="TreeGrafter"/>
</dbReference>
<dbReference type="InterPro" id="IPR013979">
    <property type="entry name" value="TIF_beta_prop-like"/>
</dbReference>
<organism evidence="12">
    <name type="scientific">Ascaris suum</name>
    <name type="common">Pig roundworm</name>
    <name type="synonym">Ascaris lumbricoides</name>
    <dbReference type="NCBI Taxonomy" id="6253"/>
    <lineage>
        <taxon>Eukaryota</taxon>
        <taxon>Metazoa</taxon>
        <taxon>Ecdysozoa</taxon>
        <taxon>Nematoda</taxon>
        <taxon>Chromadorea</taxon>
        <taxon>Rhabditida</taxon>
        <taxon>Spirurina</taxon>
        <taxon>Ascaridomorpha</taxon>
        <taxon>Ascaridoidea</taxon>
        <taxon>Ascarididae</taxon>
        <taxon>Ascaris</taxon>
    </lineage>
</organism>
<dbReference type="GO" id="GO:0003743">
    <property type="term" value="F:translation initiation factor activity"/>
    <property type="evidence" value="ECO:0007669"/>
    <property type="project" value="UniProtKB-UniRule"/>
</dbReference>
<keyword evidence="8 9" id="KW-0648">Protein biosynthesis</keyword>
<evidence type="ECO:0000256" key="4">
    <source>
        <dbReference type="ARBA" id="ARBA00022540"/>
    </source>
</evidence>
<dbReference type="SUPFAM" id="SSF82171">
    <property type="entry name" value="DPP6 N-terminal domain-like"/>
    <property type="match status" value="1"/>
</dbReference>
<dbReference type="Gene3D" id="2.130.10.10">
    <property type="entry name" value="YVTN repeat-like/Quinoprotein amine dehydrogenase"/>
    <property type="match status" value="1"/>
</dbReference>
<name>F1L0X0_ASCSU</name>
<evidence type="ECO:0000256" key="3">
    <source>
        <dbReference type="ARBA" id="ARBA00013819"/>
    </source>
</evidence>
<dbReference type="GO" id="GO:0022627">
    <property type="term" value="C:cytosolic small ribosomal subunit"/>
    <property type="evidence" value="ECO:0007669"/>
    <property type="project" value="TreeGrafter"/>
</dbReference>
<protein>
    <recommendedName>
        <fullName evidence="3 9">Eukaryotic translation initiation factor 2A</fullName>
        <shortName evidence="9">eIF-2A</shortName>
    </recommendedName>
</protein>
<evidence type="ECO:0000313" key="12">
    <source>
        <dbReference type="EMBL" id="ADY43774.1"/>
    </source>
</evidence>
<evidence type="ECO:0000256" key="5">
    <source>
        <dbReference type="ARBA" id="ARBA00022574"/>
    </source>
</evidence>
<reference evidence="12" key="1">
    <citation type="journal article" date="2011" name="Genome Res.">
        <title>Deep small RNA sequencing from the nematode Ascaris reveals conservation, functional diversification, and novel developmental profiles.</title>
        <authorList>
            <person name="Wang J."/>
            <person name="Czech B."/>
            <person name="Crunk A."/>
            <person name="Wallace A."/>
            <person name="Mitreva M."/>
            <person name="Hannon G.J."/>
            <person name="Davis R.E."/>
        </authorList>
    </citation>
    <scope>NUCLEOTIDE SEQUENCE</scope>
</reference>
<dbReference type="GO" id="GO:0006417">
    <property type="term" value="P:regulation of translation"/>
    <property type="evidence" value="ECO:0007669"/>
    <property type="project" value="UniProtKB-KW"/>
</dbReference>
<dbReference type="PIRSF" id="PIRSF017222">
    <property type="entry name" value="eIF2A"/>
    <property type="match status" value="1"/>
</dbReference>
<evidence type="ECO:0000256" key="9">
    <source>
        <dbReference type="PIRNR" id="PIRNR017222"/>
    </source>
</evidence>